<dbReference type="Gene3D" id="3.15.10.30">
    <property type="entry name" value="Haemolymph juvenile hormone binding protein"/>
    <property type="match status" value="2"/>
</dbReference>
<sequence length="500" mass="57932">MKAVTCFLFVLLQIAFIYGSLQHKCWITDSPCLTARAKAIVPAFAAGVPELGIEPLDIMVFDGLNINEKRFKHIWNTTYVHGLGKSIIDELSVNLNTKLIRLVFRSDMLLQSHYIQEGHLLSTPVEGAGKLRMEFDNVRMEMVMPFDILKDFFGRDIIDLKDFRYGFEMQGARLYFGNLFYGNNELSRKTHMAINKNWKQLTTIYGPYVFDKTNDKIFNAIRTYLHYLPLETVCFYQIFVSSLVFRTRSFGEKMKTFYLRFTIIQFLHLLAFVPFSQSHITKSQTRVKCSLNDSVCLTKEAQKTLQEFAEGIPALGIKKVGKIHLDPIRVKLPNFKYNWTEVTVAGLENAIFDHISFDMELNVFRILIHSDIVIEFNNDVIGTVLFMYVYGGGPSKITLKNMQIEILFKFDIINENGKDYMDITSYFHALDLVDGAHYQFSNINDGDKRFNDKLHRTLNENWRIVVANFGGYVNKKLVDKMYDTVKIYMRSTPLKDLALY</sequence>
<dbReference type="GeneID" id="112043059"/>
<keyword evidence="1" id="KW-0472">Membrane</keyword>
<keyword evidence="1" id="KW-0812">Transmembrane</keyword>
<proteinExistence type="predicted"/>
<dbReference type="SMART" id="SM00700">
    <property type="entry name" value="JHBP"/>
    <property type="match status" value="2"/>
</dbReference>
<evidence type="ECO:0000313" key="3">
    <source>
        <dbReference type="Proteomes" id="UP001652582"/>
    </source>
</evidence>
<dbReference type="InterPro" id="IPR010562">
    <property type="entry name" value="Haemolymph_juvenile_hormone-bd"/>
</dbReference>
<dbReference type="Proteomes" id="UP001652582">
    <property type="component" value="Chromosome 13"/>
</dbReference>
<keyword evidence="3" id="KW-1185">Reference proteome</keyword>
<feature type="signal peptide" evidence="2">
    <location>
        <begin position="1"/>
        <end position="19"/>
    </location>
</feature>
<dbReference type="Pfam" id="PF06585">
    <property type="entry name" value="JHBP"/>
    <property type="match status" value="2"/>
</dbReference>
<evidence type="ECO:0000256" key="2">
    <source>
        <dbReference type="SAM" id="SignalP"/>
    </source>
</evidence>
<name>A0ABM3LPU1_BICAN</name>
<dbReference type="PANTHER" id="PTHR11008">
    <property type="entry name" value="PROTEIN TAKEOUT-LIKE PROTEIN"/>
    <property type="match status" value="1"/>
</dbReference>
<keyword evidence="1" id="KW-1133">Transmembrane helix</keyword>
<evidence type="ECO:0000256" key="1">
    <source>
        <dbReference type="SAM" id="Phobius"/>
    </source>
</evidence>
<gene>
    <name evidence="4" type="primary">LOC112043059</name>
</gene>
<dbReference type="PANTHER" id="PTHR11008:SF32">
    <property type="entry name" value="CIRCADIAN CLOCK-CONTROLLED PROTEIN DAYWAKE-RELATED"/>
    <property type="match status" value="1"/>
</dbReference>
<reference evidence="4" key="1">
    <citation type="submission" date="2025-08" db="UniProtKB">
        <authorList>
            <consortium name="RefSeq"/>
        </authorList>
    </citation>
    <scope>IDENTIFICATION</scope>
</reference>
<accession>A0ABM3LPU1</accession>
<dbReference type="InterPro" id="IPR038606">
    <property type="entry name" value="To_sf"/>
</dbReference>
<keyword evidence="2" id="KW-0732">Signal</keyword>
<feature type="transmembrane region" description="Helical" evidence="1">
    <location>
        <begin position="257"/>
        <end position="275"/>
    </location>
</feature>
<protein>
    <submittedName>
        <fullName evidence="4">Uncharacterized protein LOC112043059</fullName>
    </submittedName>
</protein>
<feature type="chain" id="PRO_5046883008" evidence="2">
    <location>
        <begin position="20"/>
        <end position="500"/>
    </location>
</feature>
<organism evidence="3 4">
    <name type="scientific">Bicyclus anynana</name>
    <name type="common">Squinting bush brown butterfly</name>
    <dbReference type="NCBI Taxonomy" id="110368"/>
    <lineage>
        <taxon>Eukaryota</taxon>
        <taxon>Metazoa</taxon>
        <taxon>Ecdysozoa</taxon>
        <taxon>Arthropoda</taxon>
        <taxon>Hexapoda</taxon>
        <taxon>Insecta</taxon>
        <taxon>Pterygota</taxon>
        <taxon>Neoptera</taxon>
        <taxon>Endopterygota</taxon>
        <taxon>Lepidoptera</taxon>
        <taxon>Glossata</taxon>
        <taxon>Ditrysia</taxon>
        <taxon>Papilionoidea</taxon>
        <taxon>Nymphalidae</taxon>
        <taxon>Satyrinae</taxon>
        <taxon>Satyrini</taxon>
        <taxon>Mycalesina</taxon>
        <taxon>Bicyclus</taxon>
    </lineage>
</organism>
<evidence type="ECO:0000313" key="4">
    <source>
        <dbReference type="RefSeq" id="XP_052741097.1"/>
    </source>
</evidence>
<feature type="transmembrane region" description="Helical" evidence="1">
    <location>
        <begin position="224"/>
        <end position="245"/>
    </location>
</feature>
<dbReference type="RefSeq" id="XP_052741097.1">
    <property type="nucleotide sequence ID" value="XM_052885137.1"/>
</dbReference>